<proteinExistence type="predicted"/>
<sequence length="56" mass="6112">MKKSIKKLSLNKKAVSSLSSEITGGLRRADNTGGPLTCTDPTLLTHCYHCPPQEQR</sequence>
<dbReference type="EMBL" id="QBKT01000001">
    <property type="protein sequence ID" value="PTX64034.1"/>
    <property type="molecule type" value="Genomic_DNA"/>
</dbReference>
<dbReference type="RefSeq" id="WP_158269068.1">
    <property type="nucleotide sequence ID" value="NZ_QBKT01000001.1"/>
</dbReference>
<organism evidence="1 2">
    <name type="scientific">Kordia periserrulae</name>
    <dbReference type="NCBI Taxonomy" id="701523"/>
    <lineage>
        <taxon>Bacteria</taxon>
        <taxon>Pseudomonadati</taxon>
        <taxon>Bacteroidota</taxon>
        <taxon>Flavobacteriia</taxon>
        <taxon>Flavobacteriales</taxon>
        <taxon>Flavobacteriaceae</taxon>
        <taxon>Kordia</taxon>
    </lineage>
</organism>
<dbReference type="OrthoDB" id="9959772at2"/>
<comment type="caution">
    <text evidence="1">The sequence shown here is derived from an EMBL/GenBank/DDBJ whole genome shotgun (WGS) entry which is preliminary data.</text>
</comment>
<keyword evidence="2" id="KW-1185">Reference proteome</keyword>
<gene>
    <name evidence="1" type="ORF">C8N46_101644</name>
</gene>
<name>A0A2T6C6S4_9FLAO</name>
<dbReference type="Proteomes" id="UP000244090">
    <property type="component" value="Unassembled WGS sequence"/>
</dbReference>
<evidence type="ECO:0000313" key="1">
    <source>
        <dbReference type="EMBL" id="PTX64034.1"/>
    </source>
</evidence>
<reference evidence="1 2" key="1">
    <citation type="submission" date="2018-04" db="EMBL/GenBank/DDBJ databases">
        <title>Genomic Encyclopedia of Archaeal and Bacterial Type Strains, Phase II (KMG-II): from individual species to whole genera.</title>
        <authorList>
            <person name="Goeker M."/>
        </authorList>
    </citation>
    <scope>NUCLEOTIDE SEQUENCE [LARGE SCALE GENOMIC DNA]</scope>
    <source>
        <strain evidence="1 2">DSM 25731</strain>
    </source>
</reference>
<dbReference type="AlphaFoldDB" id="A0A2T6C6S4"/>
<accession>A0A2T6C6S4</accession>
<evidence type="ECO:0000313" key="2">
    <source>
        <dbReference type="Proteomes" id="UP000244090"/>
    </source>
</evidence>
<protein>
    <submittedName>
        <fullName evidence="1">Uncharacterized protein</fullName>
    </submittedName>
</protein>